<dbReference type="InterPro" id="IPR019775">
    <property type="entry name" value="WD40_repeat_CS"/>
</dbReference>
<reference evidence="5" key="1">
    <citation type="submission" date="2015-10" db="EMBL/GenBank/DDBJ databases">
        <authorList>
            <person name="Regsiter A."/>
            <person name="william w."/>
        </authorList>
    </citation>
    <scope>NUCLEOTIDE SEQUENCE</scope>
    <source>
        <strain evidence="5">Montdore</strain>
    </source>
</reference>
<evidence type="ECO:0000256" key="4">
    <source>
        <dbReference type="PROSITE-ProRule" id="PRU00221"/>
    </source>
</evidence>
<dbReference type="GO" id="GO:0030864">
    <property type="term" value="C:cortical actin cytoskeleton"/>
    <property type="evidence" value="ECO:0007669"/>
    <property type="project" value="TreeGrafter"/>
</dbReference>
<dbReference type="Pfam" id="PF00400">
    <property type="entry name" value="WD40"/>
    <property type="match status" value="8"/>
</dbReference>
<dbReference type="GO" id="GO:0051015">
    <property type="term" value="F:actin filament binding"/>
    <property type="evidence" value="ECO:0007669"/>
    <property type="project" value="TreeGrafter"/>
</dbReference>
<dbReference type="EMBL" id="LN891179">
    <property type="protein sequence ID" value="CUS07752.1"/>
    <property type="molecule type" value="Genomic_DNA"/>
</dbReference>
<dbReference type="AlphaFoldDB" id="A0A292PJC7"/>
<dbReference type="SUPFAM" id="SSF50998">
    <property type="entry name" value="Quinoprotein alcohol dehydrogenase-like"/>
    <property type="match status" value="1"/>
</dbReference>
<organism evidence="5 6">
    <name type="scientific">Tuber aestivum</name>
    <name type="common">summer truffle</name>
    <dbReference type="NCBI Taxonomy" id="59557"/>
    <lineage>
        <taxon>Eukaryota</taxon>
        <taxon>Fungi</taxon>
        <taxon>Dikarya</taxon>
        <taxon>Ascomycota</taxon>
        <taxon>Pezizomycotina</taxon>
        <taxon>Pezizomycetes</taxon>
        <taxon>Pezizales</taxon>
        <taxon>Tuberaceae</taxon>
        <taxon>Tuber</taxon>
    </lineage>
</organism>
<dbReference type="SMART" id="SM00320">
    <property type="entry name" value="WD40"/>
    <property type="match status" value="10"/>
</dbReference>
<dbReference type="FunFam" id="2.130.10.10:FF:000102">
    <property type="entry name" value="Actin-interacting protein 1"/>
    <property type="match status" value="1"/>
</dbReference>
<dbReference type="InterPro" id="IPR020472">
    <property type="entry name" value="WD40_PAC1"/>
</dbReference>
<accession>A0A292PJC7</accession>
<keyword evidence="1 4" id="KW-0853">WD repeat</keyword>
<dbReference type="InterPro" id="IPR036322">
    <property type="entry name" value="WD40_repeat_dom_sf"/>
</dbReference>
<sequence>MPITRKTIYAAQPSTQRARPTHLSTDPNGERLAYASGKSVFLRSIDDPSLSTQYTGHTSMANVARFSPSGYYIASGDSSGVVRVWDAVGPEMITKGEFGIISGPINDIAWDGESKRLIAVGNGKERFGHCVTFDTGNSVGEILGHSSAINSVSIRQSRPYRAATASDDHNVVFFHGAPFKYNKTLTSHHSNFVQGVAFSPDGEHFVSVGTDRKIILYDGKTGEFKAEIAYGDAAHRGGIYSVSWSKDSKRFVTASADQTVKVWDLQSEKNSHTWRSGPEGTSIPDHQVGVVWTPRADNTIISLSLSGDLNYLDLNSDRPKRVITGHQTSIGAMTVTGETKTLFTGGVDGKICGWDLTKGIAESLDGAGHTNSVCGFSSQDERRLASIGLDDFIRLIDVGAKVFISGTNHHCDAQPKGFTWLTLKGEQFLVTATEKTILLGKVTTKLKVNEVLQQSYTPTHVSGCRDKGVFAVSATDQTIHIYSAYEEGPGEQRVCEEKVLKDTQAAPTCLSYSPSGRYLAVGFSSGKIILYDVDEDYAVKTTRWSFHTARVASIIWNAEETHVVSGSLDTNIYIYSVATPGKNQSVKNAHMGGVTAVDWEGSGGIVSTGADGTIKRWEVKFE</sequence>
<gene>
    <name evidence="5" type="ORF">GSTUAT00008160001</name>
</gene>
<protein>
    <submittedName>
        <fullName evidence="5">Uncharacterized protein</fullName>
    </submittedName>
</protein>
<feature type="repeat" description="WD" evidence="4">
    <location>
        <begin position="544"/>
        <end position="585"/>
    </location>
</feature>
<keyword evidence="2" id="KW-0677">Repeat</keyword>
<keyword evidence="6" id="KW-1185">Reference proteome</keyword>
<name>A0A292PJC7_9PEZI</name>
<feature type="repeat" description="WD" evidence="4">
    <location>
        <begin position="54"/>
        <end position="95"/>
    </location>
</feature>
<proteinExistence type="inferred from homology"/>
<evidence type="ECO:0000313" key="6">
    <source>
        <dbReference type="Proteomes" id="UP001412239"/>
    </source>
</evidence>
<dbReference type="InterPro" id="IPR015943">
    <property type="entry name" value="WD40/YVTN_repeat-like_dom_sf"/>
</dbReference>
<evidence type="ECO:0000256" key="3">
    <source>
        <dbReference type="ARBA" id="ARBA00038366"/>
    </source>
</evidence>
<evidence type="ECO:0000256" key="2">
    <source>
        <dbReference type="ARBA" id="ARBA00022737"/>
    </source>
</evidence>
<dbReference type="PANTHER" id="PTHR19856">
    <property type="entry name" value="WD-REPEATCONTAINING PROTEIN WDR1"/>
    <property type="match status" value="1"/>
</dbReference>
<dbReference type="InterPro" id="IPR011047">
    <property type="entry name" value="Quinoprotein_ADH-like_sf"/>
</dbReference>
<dbReference type="Proteomes" id="UP001412239">
    <property type="component" value="Unassembled WGS sequence"/>
</dbReference>
<dbReference type="Gene3D" id="2.130.10.10">
    <property type="entry name" value="YVTN repeat-like/Quinoprotein amine dehydrogenase"/>
    <property type="match status" value="2"/>
</dbReference>
<dbReference type="PROSITE" id="PS50294">
    <property type="entry name" value="WD_REPEATS_REGION"/>
    <property type="match status" value="5"/>
</dbReference>
<feature type="repeat" description="WD" evidence="4">
    <location>
        <begin position="587"/>
        <end position="622"/>
    </location>
</feature>
<dbReference type="GO" id="GO:0030042">
    <property type="term" value="P:actin filament depolymerization"/>
    <property type="evidence" value="ECO:0007669"/>
    <property type="project" value="TreeGrafter"/>
</dbReference>
<dbReference type="PROSITE" id="PS50082">
    <property type="entry name" value="WD_REPEATS_2"/>
    <property type="match status" value="6"/>
</dbReference>
<evidence type="ECO:0000313" key="5">
    <source>
        <dbReference type="EMBL" id="CUS07752.1"/>
    </source>
</evidence>
<feature type="repeat" description="WD" evidence="4">
    <location>
        <begin position="323"/>
        <end position="364"/>
    </location>
</feature>
<dbReference type="SUPFAM" id="SSF50960">
    <property type="entry name" value="TolB, C-terminal domain"/>
    <property type="match status" value="1"/>
</dbReference>
<dbReference type="InterPro" id="IPR001680">
    <property type="entry name" value="WD40_rpt"/>
</dbReference>
<dbReference type="FunFam" id="2.130.10.10:FF:000167">
    <property type="entry name" value="Actin-interacting protein 1"/>
    <property type="match status" value="1"/>
</dbReference>
<dbReference type="SUPFAM" id="SSF50978">
    <property type="entry name" value="WD40 repeat-like"/>
    <property type="match status" value="1"/>
</dbReference>
<dbReference type="PROSITE" id="PS00678">
    <property type="entry name" value="WD_REPEATS_1"/>
    <property type="match status" value="1"/>
</dbReference>
<evidence type="ECO:0000256" key="1">
    <source>
        <dbReference type="ARBA" id="ARBA00022574"/>
    </source>
</evidence>
<feature type="repeat" description="WD" evidence="4">
    <location>
        <begin position="186"/>
        <end position="227"/>
    </location>
</feature>
<comment type="similarity">
    <text evidence="3">Belongs to the WD repeat AIP1 family.</text>
</comment>
<dbReference type="PANTHER" id="PTHR19856:SF0">
    <property type="entry name" value="WD REPEAT-CONTAINING PROTEIN 1"/>
    <property type="match status" value="1"/>
</dbReference>
<feature type="repeat" description="WD" evidence="4">
    <location>
        <begin position="232"/>
        <end position="273"/>
    </location>
</feature>
<dbReference type="CDD" id="cd00200">
    <property type="entry name" value="WD40"/>
    <property type="match status" value="1"/>
</dbReference>
<dbReference type="PRINTS" id="PR00320">
    <property type="entry name" value="GPROTEINBRPT"/>
</dbReference>